<name>H1KMB2_METEX</name>
<feature type="compositionally biased region" description="Basic and acidic residues" evidence="1">
    <location>
        <begin position="101"/>
        <end position="113"/>
    </location>
</feature>
<sequence>MKFAFIAKHRAVWPVAWMCAALGVSRSGFHAWLTRQPSRRTRDDEAILSKAHASFVASDRTYGARRVWRDVLAQGVSCGLHRIERIMRENALRARPRRRGLPKDEGERAVSGR</sequence>
<evidence type="ECO:0000313" key="4">
    <source>
        <dbReference type="Proteomes" id="UP000004382"/>
    </source>
</evidence>
<dbReference type="Proteomes" id="UP000004382">
    <property type="component" value="Unassembled WGS sequence"/>
</dbReference>
<feature type="domain" description="HTH-like" evidence="2">
    <location>
        <begin position="43"/>
        <end position="99"/>
    </location>
</feature>
<organism evidence="3 4">
    <name type="scientific">Methylorubrum extorquens DSM 13060</name>
    <dbReference type="NCBI Taxonomy" id="882800"/>
    <lineage>
        <taxon>Bacteria</taxon>
        <taxon>Pseudomonadati</taxon>
        <taxon>Pseudomonadota</taxon>
        <taxon>Alphaproteobacteria</taxon>
        <taxon>Hyphomicrobiales</taxon>
        <taxon>Methylobacteriaceae</taxon>
        <taxon>Methylorubrum</taxon>
    </lineage>
</organism>
<dbReference type="EMBL" id="AGJK01000116">
    <property type="protein sequence ID" value="EHP91324.1"/>
    <property type="molecule type" value="Genomic_DNA"/>
</dbReference>
<dbReference type="AlphaFoldDB" id="H1KMB2"/>
<dbReference type="PANTHER" id="PTHR46889">
    <property type="entry name" value="TRANSPOSASE INSF FOR INSERTION SEQUENCE IS3B-RELATED"/>
    <property type="match status" value="1"/>
</dbReference>
<gene>
    <name evidence="3" type="ORF">MetexDRAFT_3775</name>
</gene>
<dbReference type="PATRIC" id="fig|882800.3.peg.3718"/>
<dbReference type="InterPro" id="IPR025948">
    <property type="entry name" value="HTH-like_dom"/>
</dbReference>
<feature type="region of interest" description="Disordered" evidence="1">
    <location>
        <begin position="94"/>
        <end position="113"/>
    </location>
</feature>
<dbReference type="PANTHER" id="PTHR46889:SF4">
    <property type="entry name" value="TRANSPOSASE INSO FOR INSERTION SEQUENCE ELEMENT IS911B-RELATED"/>
    <property type="match status" value="1"/>
</dbReference>
<evidence type="ECO:0000313" key="3">
    <source>
        <dbReference type="EMBL" id="EHP91324.1"/>
    </source>
</evidence>
<reference evidence="3 4" key="1">
    <citation type="submission" date="2011-09" db="EMBL/GenBank/DDBJ databases">
        <title>The draft genome of Methylobacterium extorquens DSM 13060.</title>
        <authorList>
            <consortium name="US DOE Joint Genome Institute (JGI-PGF)"/>
            <person name="Lucas S."/>
            <person name="Han J."/>
            <person name="Lapidus A."/>
            <person name="Cheng J.-F."/>
            <person name="Goodwin L."/>
            <person name="Pitluck S."/>
            <person name="Peters L."/>
            <person name="Land M.L."/>
            <person name="Hauser L."/>
            <person name="Koskimaki J."/>
            <person name="Halonen O."/>
            <person name="Pirttila A."/>
            <person name="Frank C."/>
            <person name="Woyke T.J."/>
        </authorList>
    </citation>
    <scope>NUCLEOTIDE SEQUENCE [LARGE SCALE GENOMIC DNA]</scope>
    <source>
        <strain evidence="3 4">DSM 13060</strain>
    </source>
</reference>
<evidence type="ECO:0000256" key="1">
    <source>
        <dbReference type="SAM" id="MobiDB-lite"/>
    </source>
</evidence>
<evidence type="ECO:0000259" key="2">
    <source>
        <dbReference type="Pfam" id="PF13276"/>
    </source>
</evidence>
<accession>H1KMB2</accession>
<proteinExistence type="predicted"/>
<comment type="caution">
    <text evidence="3">The sequence shown here is derived from an EMBL/GenBank/DDBJ whole genome shotgun (WGS) entry which is preliminary data.</text>
</comment>
<protein>
    <submittedName>
        <fullName evidence="3">Transposase</fullName>
    </submittedName>
</protein>
<dbReference type="InterPro" id="IPR050900">
    <property type="entry name" value="Transposase_IS3/IS150/IS904"/>
</dbReference>
<dbReference type="Pfam" id="PF13276">
    <property type="entry name" value="HTH_21"/>
    <property type="match status" value="1"/>
</dbReference>